<dbReference type="Gene3D" id="3.40.50.150">
    <property type="entry name" value="Vaccinia Virus protein VP39"/>
    <property type="match status" value="1"/>
</dbReference>
<sequence>MNSNQSKSIAYTGADLLIANEENLKNYNNWIVKQFVRCFCKNKFYKQSVLDFGAGVGTLSAIFLEKTGIKPVAVEPDLQQRETLRARKFNAYECIDDVEGQFDMVYTSNVLEHIKDDVAALSKIKRKLTPDGRVAIFVPAFNIIWTSMDDKVGHYRRYTIPMLKASLEKAGFEVEEISYRDALGFMMAVAFKFIGNKSGEPSHFSLVLFDKIIFPVSLVLDLFTRRLFGKNILAIAKPRNVNC</sequence>
<dbReference type="InterPro" id="IPR029063">
    <property type="entry name" value="SAM-dependent_MTases_sf"/>
</dbReference>
<dbReference type="RefSeq" id="WP_013434710.1">
    <property type="nucleotide sequence ID" value="NC_014722.1"/>
</dbReference>
<evidence type="ECO:0000313" key="2">
    <source>
        <dbReference type="Proteomes" id="UP000007437"/>
    </source>
</evidence>
<dbReference type="Proteomes" id="UP000007437">
    <property type="component" value="Chromosome"/>
</dbReference>
<dbReference type="OrthoDB" id="9790457at2"/>
<dbReference type="HOGENOM" id="CLU_082726_1_0_4"/>
<gene>
    <name evidence="1" type="ordered locus">RBRH_01187</name>
</gene>
<dbReference type="STRING" id="882378.RBRH_01187"/>
<dbReference type="SUPFAM" id="SSF53335">
    <property type="entry name" value="S-adenosyl-L-methionine-dependent methyltransferases"/>
    <property type="match status" value="1"/>
</dbReference>
<organism evidence="1 2">
    <name type="scientific">Mycetohabitans rhizoxinica (strain DSM 19002 / CIP 109453 / HKI 454)</name>
    <name type="common">Paraburkholderia rhizoxinica</name>
    <dbReference type="NCBI Taxonomy" id="882378"/>
    <lineage>
        <taxon>Bacteria</taxon>
        <taxon>Pseudomonadati</taxon>
        <taxon>Pseudomonadota</taxon>
        <taxon>Betaproteobacteria</taxon>
        <taxon>Burkholderiales</taxon>
        <taxon>Burkholderiaceae</taxon>
        <taxon>Mycetohabitans</taxon>
    </lineage>
</organism>
<dbReference type="AlphaFoldDB" id="E5APE4"/>
<dbReference type="Pfam" id="PF13489">
    <property type="entry name" value="Methyltransf_23"/>
    <property type="match status" value="1"/>
</dbReference>
<accession>E5APE4</accession>
<evidence type="ECO:0008006" key="3">
    <source>
        <dbReference type="Google" id="ProtNLM"/>
    </source>
</evidence>
<dbReference type="PANTHER" id="PTHR43861">
    <property type="entry name" value="TRANS-ACONITATE 2-METHYLTRANSFERASE-RELATED"/>
    <property type="match status" value="1"/>
</dbReference>
<protein>
    <recommendedName>
        <fullName evidence="3">Methyltransferase</fullName>
    </recommendedName>
</protein>
<dbReference type="CDD" id="cd02440">
    <property type="entry name" value="AdoMet_MTases"/>
    <property type="match status" value="1"/>
</dbReference>
<name>E5APE4_MYCRK</name>
<dbReference type="EMBL" id="FR687359">
    <property type="protein sequence ID" value="CBW74476.1"/>
    <property type="molecule type" value="Genomic_DNA"/>
</dbReference>
<evidence type="ECO:0000313" key="1">
    <source>
        <dbReference type="EMBL" id="CBW74476.1"/>
    </source>
</evidence>
<reference evidence="1 2" key="1">
    <citation type="journal article" date="2011" name="J. Bacteriol.">
        <title>Complete genome sequence of Burkholderia rhizoxinica, an endosymbiont of Rhizopus microsporus.</title>
        <authorList>
            <person name="Lackner G."/>
            <person name="Moebius N."/>
            <person name="Partida-Martinez L."/>
            <person name="Hertweck C."/>
        </authorList>
    </citation>
    <scope>NUCLEOTIDE SEQUENCE [LARGE SCALE GENOMIC DNA]</scope>
    <source>
        <strain evidence="2">DSM 19002 / CIP 109453 / HKI 454</strain>
    </source>
</reference>
<dbReference type="eggNOG" id="COG2230">
    <property type="taxonomic scope" value="Bacteria"/>
</dbReference>
<dbReference type="KEGG" id="brh:RBRH_01187"/>
<proteinExistence type="predicted"/>